<evidence type="ECO:0000256" key="1">
    <source>
        <dbReference type="SAM" id="MobiDB-lite"/>
    </source>
</evidence>
<feature type="region of interest" description="Disordered" evidence="1">
    <location>
        <begin position="85"/>
        <end position="144"/>
    </location>
</feature>
<name>A0A2K1Q0G1_9GAMM</name>
<sequence>MRRLMKTSASAIAICVSLIVAATAIAGQPAAKRKAKTVANDPNSTVIYRCTAADGMLSIQSVPCPHGQHQERSVIARPIDPVTPLPTSIATTSDPAASTAAAAPTQPAAAAPSPAVDDTPLPPPPLYRCHTPSGGSYVNDTDSPPERCREVPLVNISGSQNVPEHDGRMQCEMEHDRCERIADQELCATWQQRLREAKAMLELGNPDLVERATTQRDQSQRVVDRACLTQH</sequence>
<gene>
    <name evidence="3" type="ORF">Lysil_0157</name>
</gene>
<dbReference type="EMBL" id="NPZB01000001">
    <property type="protein sequence ID" value="PNS08528.1"/>
    <property type="molecule type" value="Genomic_DNA"/>
</dbReference>
<proteinExistence type="predicted"/>
<keyword evidence="2" id="KW-0732">Signal</keyword>
<reference evidence="3 4" key="1">
    <citation type="submission" date="2017-08" db="EMBL/GenBank/DDBJ databases">
        <title>Lysobacter sylvestris genome.</title>
        <authorList>
            <person name="Zhang D.-C."/>
            <person name="Albuquerque L."/>
            <person name="Franca L."/>
            <person name="Froufe H.J.C."/>
            <person name="Barroso C."/>
            <person name="Egas C."/>
            <person name="Da Costa M."/>
            <person name="Margesin R."/>
        </authorList>
    </citation>
    <scope>NUCLEOTIDE SEQUENCE [LARGE SCALE GENOMIC DNA]</scope>
    <source>
        <strain evidence="3 4">AM20-91</strain>
    </source>
</reference>
<protein>
    <recommendedName>
        <fullName evidence="5">DUF4124 domain-containing protein</fullName>
    </recommendedName>
</protein>
<keyword evidence="4" id="KW-1185">Reference proteome</keyword>
<evidence type="ECO:0000313" key="4">
    <source>
        <dbReference type="Proteomes" id="UP000236220"/>
    </source>
</evidence>
<accession>A0A2K1Q0G1</accession>
<feature type="signal peptide" evidence="2">
    <location>
        <begin position="1"/>
        <end position="26"/>
    </location>
</feature>
<feature type="chain" id="PRO_5014383370" description="DUF4124 domain-containing protein" evidence="2">
    <location>
        <begin position="27"/>
        <end position="231"/>
    </location>
</feature>
<feature type="compositionally biased region" description="Low complexity" evidence="1">
    <location>
        <begin position="86"/>
        <end position="119"/>
    </location>
</feature>
<comment type="caution">
    <text evidence="3">The sequence shown here is derived from an EMBL/GenBank/DDBJ whole genome shotgun (WGS) entry which is preliminary data.</text>
</comment>
<dbReference type="AlphaFoldDB" id="A0A2K1Q0G1"/>
<feature type="compositionally biased region" description="Basic and acidic residues" evidence="1">
    <location>
        <begin position="212"/>
        <end position="224"/>
    </location>
</feature>
<organism evidence="3 4">
    <name type="scientific">Solilutibacter silvestris</name>
    <dbReference type="NCBI Taxonomy" id="1645665"/>
    <lineage>
        <taxon>Bacteria</taxon>
        <taxon>Pseudomonadati</taxon>
        <taxon>Pseudomonadota</taxon>
        <taxon>Gammaproteobacteria</taxon>
        <taxon>Lysobacterales</taxon>
        <taxon>Lysobacteraceae</taxon>
        <taxon>Solilutibacter</taxon>
    </lineage>
</organism>
<evidence type="ECO:0000256" key="2">
    <source>
        <dbReference type="SAM" id="SignalP"/>
    </source>
</evidence>
<evidence type="ECO:0008006" key="5">
    <source>
        <dbReference type="Google" id="ProtNLM"/>
    </source>
</evidence>
<dbReference type="Proteomes" id="UP000236220">
    <property type="component" value="Unassembled WGS sequence"/>
</dbReference>
<feature type="compositionally biased region" description="Polar residues" evidence="1">
    <location>
        <begin position="133"/>
        <end position="142"/>
    </location>
</feature>
<evidence type="ECO:0000313" key="3">
    <source>
        <dbReference type="EMBL" id="PNS08528.1"/>
    </source>
</evidence>
<feature type="region of interest" description="Disordered" evidence="1">
    <location>
        <begin position="212"/>
        <end position="231"/>
    </location>
</feature>